<evidence type="ECO:0000313" key="1">
    <source>
        <dbReference type="EMBL" id="OMO95910.1"/>
    </source>
</evidence>
<gene>
    <name evidence="1" type="ORF">CCACVL1_05181</name>
</gene>
<sequence length="71" mass="8069">MTPAGVRIEEKAAAIKVSDITYSDLHGTSNSDYAIVSQVSKNERFDLSRAKEMIFYCLQWRKDYGVDAIHK</sequence>
<organism evidence="1 2">
    <name type="scientific">Corchorus capsularis</name>
    <name type="common">Jute</name>
    <dbReference type="NCBI Taxonomy" id="210143"/>
    <lineage>
        <taxon>Eukaryota</taxon>
        <taxon>Viridiplantae</taxon>
        <taxon>Streptophyta</taxon>
        <taxon>Embryophyta</taxon>
        <taxon>Tracheophyta</taxon>
        <taxon>Spermatophyta</taxon>
        <taxon>Magnoliopsida</taxon>
        <taxon>eudicotyledons</taxon>
        <taxon>Gunneridae</taxon>
        <taxon>Pentapetalae</taxon>
        <taxon>rosids</taxon>
        <taxon>malvids</taxon>
        <taxon>Malvales</taxon>
        <taxon>Malvaceae</taxon>
        <taxon>Grewioideae</taxon>
        <taxon>Apeibeae</taxon>
        <taxon>Corchorus</taxon>
    </lineage>
</organism>
<accession>A0A1R3JMA1</accession>
<dbReference type="InterPro" id="IPR036865">
    <property type="entry name" value="CRAL-TRIO_dom_sf"/>
</dbReference>
<name>A0A1R3JMA1_COCAP</name>
<dbReference type="InterPro" id="IPR036273">
    <property type="entry name" value="CRAL/TRIO_N_dom_sf"/>
</dbReference>
<evidence type="ECO:0000313" key="2">
    <source>
        <dbReference type="Proteomes" id="UP000188268"/>
    </source>
</evidence>
<dbReference type="Gene3D" id="3.40.525.10">
    <property type="entry name" value="CRAL-TRIO lipid binding domain"/>
    <property type="match status" value="1"/>
</dbReference>
<proteinExistence type="predicted"/>
<dbReference type="Gramene" id="OMO95910">
    <property type="protein sequence ID" value="OMO95910"/>
    <property type="gene ID" value="CCACVL1_05181"/>
</dbReference>
<reference evidence="1 2" key="1">
    <citation type="submission" date="2013-09" db="EMBL/GenBank/DDBJ databases">
        <title>Corchorus capsularis genome sequencing.</title>
        <authorList>
            <person name="Alam M."/>
            <person name="Haque M.S."/>
            <person name="Islam M.S."/>
            <person name="Emdad E.M."/>
            <person name="Islam M.M."/>
            <person name="Ahmed B."/>
            <person name="Halim A."/>
            <person name="Hossen Q.M.M."/>
            <person name="Hossain M.Z."/>
            <person name="Ahmed R."/>
            <person name="Khan M.M."/>
            <person name="Islam R."/>
            <person name="Rashid M.M."/>
            <person name="Khan S.A."/>
            <person name="Rahman M.S."/>
            <person name="Alam M."/>
        </authorList>
    </citation>
    <scope>NUCLEOTIDE SEQUENCE [LARGE SCALE GENOMIC DNA]</scope>
    <source>
        <strain evidence="2">cv. CVL-1</strain>
        <tissue evidence="1">Whole seedling</tissue>
    </source>
</reference>
<dbReference type="Proteomes" id="UP000188268">
    <property type="component" value="Unassembled WGS sequence"/>
</dbReference>
<keyword evidence="2" id="KW-1185">Reference proteome</keyword>
<dbReference type="EMBL" id="AWWV01007557">
    <property type="protein sequence ID" value="OMO95910.1"/>
    <property type="molecule type" value="Genomic_DNA"/>
</dbReference>
<protein>
    <submittedName>
        <fullName evidence="1">Uncharacterized protein</fullName>
    </submittedName>
</protein>
<dbReference type="AlphaFoldDB" id="A0A1R3JMA1"/>
<feature type="non-terminal residue" evidence="1">
    <location>
        <position position="71"/>
    </location>
</feature>
<dbReference type="SUPFAM" id="SSF46938">
    <property type="entry name" value="CRAL/TRIO N-terminal domain"/>
    <property type="match status" value="1"/>
</dbReference>
<comment type="caution">
    <text evidence="1">The sequence shown here is derived from an EMBL/GenBank/DDBJ whole genome shotgun (WGS) entry which is preliminary data.</text>
</comment>